<name>A0A2P7RMG4_9HYPH</name>
<keyword evidence="2" id="KW-0223">Dioxygenase</keyword>
<evidence type="ECO:0000313" key="3">
    <source>
        <dbReference type="Proteomes" id="UP000241229"/>
    </source>
</evidence>
<keyword evidence="2" id="KW-0560">Oxidoreductase</keyword>
<dbReference type="EMBL" id="PXYK01000042">
    <property type="protein sequence ID" value="PSJ51396.1"/>
    <property type="molecule type" value="Genomic_DNA"/>
</dbReference>
<keyword evidence="3" id="KW-1185">Reference proteome</keyword>
<sequence>MTRLFKGINVVSITVADLDRSRRFYRDTLGLGEPLYDLPEAGWIEFSTGRDGGGNLALVPAGPGWRPSAGTTVVFDVEDCHAAVADLRERGVDCDDPQVFPGYVTFAGFRDPDGDRLQMCSPAPDA</sequence>
<proteinExistence type="predicted"/>
<evidence type="ECO:0000259" key="1">
    <source>
        <dbReference type="PROSITE" id="PS51819"/>
    </source>
</evidence>
<dbReference type="InterPro" id="IPR052164">
    <property type="entry name" value="Anthracycline_SecMetBiosynth"/>
</dbReference>
<dbReference type="GO" id="GO:0051213">
    <property type="term" value="F:dioxygenase activity"/>
    <property type="evidence" value="ECO:0007669"/>
    <property type="project" value="UniProtKB-KW"/>
</dbReference>
<dbReference type="PANTHER" id="PTHR33993">
    <property type="entry name" value="GLYOXALASE-RELATED"/>
    <property type="match status" value="1"/>
</dbReference>
<evidence type="ECO:0000313" key="2">
    <source>
        <dbReference type="EMBL" id="PSJ51396.1"/>
    </source>
</evidence>
<comment type="caution">
    <text evidence="2">The sequence shown here is derived from an EMBL/GenBank/DDBJ whole genome shotgun (WGS) entry which is preliminary data.</text>
</comment>
<dbReference type="AlphaFoldDB" id="A0A2P7RMG4"/>
<dbReference type="RefSeq" id="WP_106775386.1">
    <property type="nucleotide sequence ID" value="NZ_PXYK01000042.1"/>
</dbReference>
<dbReference type="InterPro" id="IPR004360">
    <property type="entry name" value="Glyas_Fos-R_dOase_dom"/>
</dbReference>
<organism evidence="2 3">
    <name type="scientific">Kumtagia ephedrae</name>
    <dbReference type="NCBI Taxonomy" id="2116701"/>
    <lineage>
        <taxon>Bacteria</taxon>
        <taxon>Pseudomonadati</taxon>
        <taxon>Pseudomonadota</taxon>
        <taxon>Alphaproteobacteria</taxon>
        <taxon>Hyphomicrobiales</taxon>
        <taxon>Phyllobacteriaceae</taxon>
        <taxon>Kumtagia</taxon>
    </lineage>
</organism>
<dbReference type="OrthoDB" id="4725692at2"/>
<dbReference type="SUPFAM" id="SSF54593">
    <property type="entry name" value="Glyoxalase/Bleomycin resistance protein/Dihydroxybiphenyl dioxygenase"/>
    <property type="match status" value="1"/>
</dbReference>
<protein>
    <submittedName>
        <fullName evidence="2">Glyoxalase/bleomycin resistance/dioxygenase family protein</fullName>
    </submittedName>
</protein>
<dbReference type="InterPro" id="IPR037523">
    <property type="entry name" value="VOC_core"/>
</dbReference>
<gene>
    <name evidence="2" type="ORF">C7I84_27375</name>
</gene>
<dbReference type="Gene3D" id="3.10.180.10">
    <property type="entry name" value="2,3-Dihydroxybiphenyl 1,2-Dioxygenase, domain 1"/>
    <property type="match status" value="1"/>
</dbReference>
<feature type="domain" description="VOC" evidence="1">
    <location>
        <begin position="7"/>
        <end position="122"/>
    </location>
</feature>
<dbReference type="Proteomes" id="UP000241229">
    <property type="component" value="Unassembled WGS sequence"/>
</dbReference>
<reference evidence="2 3" key="1">
    <citation type="submission" date="2018-03" db="EMBL/GenBank/DDBJ databases">
        <title>The draft genome of Mesorhizobium sp. 6GN-30.</title>
        <authorList>
            <person name="Liu L."/>
            <person name="Li L."/>
            <person name="Wang T."/>
            <person name="Zhang X."/>
            <person name="Liang L."/>
        </authorList>
    </citation>
    <scope>NUCLEOTIDE SEQUENCE [LARGE SCALE GENOMIC DNA]</scope>
    <source>
        <strain evidence="2 3">6GN30</strain>
    </source>
</reference>
<dbReference type="PROSITE" id="PS51819">
    <property type="entry name" value="VOC"/>
    <property type="match status" value="1"/>
</dbReference>
<dbReference type="InterPro" id="IPR029068">
    <property type="entry name" value="Glyas_Bleomycin-R_OHBP_Dase"/>
</dbReference>
<accession>A0A2P7RMG4</accession>
<dbReference type="Pfam" id="PF00903">
    <property type="entry name" value="Glyoxalase"/>
    <property type="match status" value="1"/>
</dbReference>